<sequence length="96" mass="10809">MPLIWACDLNKTSTERTSVWAQSENKIGSQGKPEARLDFGVYTSRPTPVEVLGLPPSQTKTFLRATPHRLHSAKTKSFWLQVGQQKECGHMPNMDK</sequence>
<evidence type="ECO:0000313" key="2">
    <source>
        <dbReference type="Proteomes" id="UP001488805"/>
    </source>
</evidence>
<keyword evidence="2" id="KW-1185">Reference proteome</keyword>
<gene>
    <name evidence="1" type="ORF">VZT92_027616</name>
</gene>
<comment type="caution">
    <text evidence="1">The sequence shown here is derived from an EMBL/GenBank/DDBJ whole genome shotgun (WGS) entry which is preliminary data.</text>
</comment>
<reference evidence="1 2" key="1">
    <citation type="journal article" date="2024" name="Genome Biol. Evol.">
        <title>Chromosome-level genome assembly of the viviparous eelpout Zoarces viviparus.</title>
        <authorList>
            <person name="Fuhrmann N."/>
            <person name="Brasseur M.V."/>
            <person name="Bakowski C.E."/>
            <person name="Podsiadlowski L."/>
            <person name="Prost S."/>
            <person name="Krehenwinkel H."/>
            <person name="Mayer C."/>
        </authorList>
    </citation>
    <scope>NUCLEOTIDE SEQUENCE [LARGE SCALE GENOMIC DNA]</scope>
    <source>
        <strain evidence="1">NO-MEL_2022_Ind0_liver</strain>
    </source>
</reference>
<dbReference type="EMBL" id="JBCEZU010000597">
    <property type="protein sequence ID" value="KAK9514127.1"/>
    <property type="molecule type" value="Genomic_DNA"/>
</dbReference>
<evidence type="ECO:0000313" key="1">
    <source>
        <dbReference type="EMBL" id="KAK9514127.1"/>
    </source>
</evidence>
<dbReference type="AlphaFoldDB" id="A0AAW1DVE7"/>
<dbReference type="Proteomes" id="UP001488805">
    <property type="component" value="Unassembled WGS sequence"/>
</dbReference>
<protein>
    <submittedName>
        <fullName evidence="1">Uncharacterized protein</fullName>
    </submittedName>
</protein>
<proteinExistence type="predicted"/>
<accession>A0AAW1DVE7</accession>
<name>A0AAW1DVE7_ZOAVI</name>
<organism evidence="1 2">
    <name type="scientific">Zoarces viviparus</name>
    <name type="common">Viviparous eelpout</name>
    <name type="synonym">Blennius viviparus</name>
    <dbReference type="NCBI Taxonomy" id="48416"/>
    <lineage>
        <taxon>Eukaryota</taxon>
        <taxon>Metazoa</taxon>
        <taxon>Chordata</taxon>
        <taxon>Craniata</taxon>
        <taxon>Vertebrata</taxon>
        <taxon>Euteleostomi</taxon>
        <taxon>Actinopterygii</taxon>
        <taxon>Neopterygii</taxon>
        <taxon>Teleostei</taxon>
        <taxon>Neoteleostei</taxon>
        <taxon>Acanthomorphata</taxon>
        <taxon>Eupercaria</taxon>
        <taxon>Perciformes</taxon>
        <taxon>Cottioidei</taxon>
        <taxon>Zoarcales</taxon>
        <taxon>Zoarcidae</taxon>
        <taxon>Zoarcinae</taxon>
        <taxon>Zoarces</taxon>
    </lineage>
</organism>